<reference evidence="14 15" key="1">
    <citation type="submission" date="2014-07" db="EMBL/GenBank/DDBJ databases">
        <title>Methanogenic archaea and the global carbon cycle.</title>
        <authorList>
            <person name="Henriksen J.R."/>
            <person name="Luke J."/>
            <person name="Reinhart S."/>
            <person name="Benedict M.N."/>
            <person name="Youngblut N.D."/>
            <person name="Metcalf M.E."/>
            <person name="Whitaker R.J."/>
            <person name="Metcalf W.W."/>
        </authorList>
    </citation>
    <scope>NUCLEOTIDE SEQUENCE [LARGE SCALE GENOMIC DNA]</scope>
    <source>
        <strain evidence="15">ATCC 43570 / DSM 1825 / OCM 12 / VKM B-1830 / TM-1</strain>
    </source>
</reference>
<evidence type="ECO:0000313" key="15">
    <source>
        <dbReference type="Proteomes" id="UP000066529"/>
    </source>
</evidence>
<evidence type="ECO:0000256" key="10">
    <source>
        <dbReference type="HAMAP-Rule" id="MF_01264"/>
    </source>
</evidence>
<gene>
    <name evidence="10" type="primary">cca</name>
    <name evidence="14" type="ORF">MSTHT_1060</name>
</gene>
<evidence type="ECO:0000256" key="8">
    <source>
        <dbReference type="ARBA" id="ARBA00022842"/>
    </source>
</evidence>
<dbReference type="SUPFAM" id="SSF55003">
    <property type="entry name" value="PAP/Archaeal CCA-adding enzyme, C-terminal domain"/>
    <property type="match status" value="1"/>
</dbReference>
<dbReference type="GO" id="GO:0001680">
    <property type="term" value="P:tRNA 3'-terminal CCA addition"/>
    <property type="evidence" value="ECO:0007669"/>
    <property type="project" value="UniProtKB-UniRule"/>
</dbReference>
<evidence type="ECO:0000259" key="13">
    <source>
        <dbReference type="Pfam" id="PF21133"/>
    </source>
</evidence>
<dbReference type="Pfam" id="PF01909">
    <property type="entry name" value="NTP_transf_2"/>
    <property type="match status" value="1"/>
</dbReference>
<feature type="binding site" evidence="10">
    <location>
        <position position="183"/>
    </location>
    <ligand>
        <name>ATP</name>
        <dbReference type="ChEBI" id="CHEBI:30616"/>
    </ligand>
</feature>
<evidence type="ECO:0000256" key="6">
    <source>
        <dbReference type="ARBA" id="ARBA00022800"/>
    </source>
</evidence>
<feature type="domain" description="CCA-adding enzyme C-terminal" evidence="13">
    <location>
        <begin position="299"/>
        <end position="441"/>
    </location>
</feature>
<protein>
    <recommendedName>
        <fullName evidence="10">CCA-adding enzyme</fullName>
        <ecNumber evidence="10">2.7.7.72</ecNumber>
    </recommendedName>
    <alternativeName>
        <fullName evidence="10">CCA tRNA nucleotidyltransferase</fullName>
    </alternativeName>
    <alternativeName>
        <fullName evidence="10">tRNA CCA-pyrophosphorylase</fullName>
    </alternativeName>
    <alternativeName>
        <fullName evidence="10">tRNA adenylyl-/cytidylyl- transferase</fullName>
    </alternativeName>
    <alternativeName>
        <fullName evidence="10">tRNA nucleotidyltransferase</fullName>
    </alternativeName>
    <alternativeName>
        <fullName evidence="10">tRNA-NT</fullName>
    </alternativeName>
</protein>
<dbReference type="GO" id="GO:0004810">
    <property type="term" value="F:CCA tRNA nucleotidyltransferase activity"/>
    <property type="evidence" value="ECO:0007669"/>
    <property type="project" value="UniProtKB-UniRule"/>
</dbReference>
<dbReference type="InterPro" id="IPR011068">
    <property type="entry name" value="NuclTrfase_I-like_C"/>
</dbReference>
<dbReference type="GO" id="GO:0160016">
    <property type="term" value="F:CCACCA tRNA nucleotidyltransferase activity"/>
    <property type="evidence" value="ECO:0007669"/>
    <property type="project" value="RHEA"/>
</dbReference>
<accession>A0A0E3KPG8</accession>
<comment type="subunit">
    <text evidence="10">Homodimer.</text>
</comment>
<feature type="binding site" evidence="10">
    <location>
        <position position="66"/>
    </location>
    <ligand>
        <name>CTP</name>
        <dbReference type="ChEBI" id="CHEBI:37563"/>
    </ligand>
</feature>
<organism evidence="14 15">
    <name type="scientific">Methanosarcina thermophila (strain ATCC 43570 / DSM 1825 / OCM 12 / VKM B-1830 / TM-1)</name>
    <dbReference type="NCBI Taxonomy" id="523844"/>
    <lineage>
        <taxon>Archaea</taxon>
        <taxon>Methanobacteriati</taxon>
        <taxon>Methanobacteriota</taxon>
        <taxon>Stenosarchaea group</taxon>
        <taxon>Methanomicrobia</taxon>
        <taxon>Methanosarcinales</taxon>
        <taxon>Methanosarcinaceae</taxon>
        <taxon>Methanosarcina</taxon>
    </lineage>
</organism>
<evidence type="ECO:0000256" key="5">
    <source>
        <dbReference type="ARBA" id="ARBA00022741"/>
    </source>
</evidence>
<evidence type="ECO:0000256" key="7">
    <source>
        <dbReference type="ARBA" id="ARBA00022840"/>
    </source>
</evidence>
<dbReference type="EC" id="2.7.7.72" evidence="10"/>
<evidence type="ECO:0000256" key="4">
    <source>
        <dbReference type="ARBA" id="ARBA00022723"/>
    </source>
</evidence>
<feature type="domain" description="tRNA nucleotidyltransferase substrate binding" evidence="12">
    <location>
        <begin position="168"/>
        <end position="278"/>
    </location>
</feature>
<dbReference type="KEGG" id="mthr:MSTHT_1060"/>
<dbReference type="Proteomes" id="UP000066529">
    <property type="component" value="Chromosome"/>
</dbReference>
<comment type="similarity">
    <text evidence="10">Belongs to the tRNA nucleotidyltransferase/poly(A) polymerase family. Archaeal CCA-adding enzyme subfamily.</text>
</comment>
<feature type="domain" description="Polymerase nucleotidyl transferase" evidence="11">
    <location>
        <begin position="46"/>
        <end position="155"/>
    </location>
</feature>
<evidence type="ECO:0000256" key="1">
    <source>
        <dbReference type="ARBA" id="ARBA00022679"/>
    </source>
</evidence>
<dbReference type="Gene3D" id="3.30.460.10">
    <property type="entry name" value="Beta Polymerase, domain 2"/>
    <property type="match status" value="1"/>
</dbReference>
<dbReference type="PANTHER" id="PTHR39643">
    <property type="entry name" value="CCA-ADDING ENZYME"/>
    <property type="match status" value="1"/>
</dbReference>
<keyword evidence="6 10" id="KW-0692">RNA repair</keyword>
<feature type="binding site" evidence="10">
    <location>
        <position position="174"/>
    </location>
    <ligand>
        <name>ATP</name>
        <dbReference type="ChEBI" id="CHEBI:30616"/>
    </ligand>
</feature>
<dbReference type="InterPro" id="IPR043519">
    <property type="entry name" value="NT_sf"/>
</dbReference>
<dbReference type="GO" id="GO:0000049">
    <property type="term" value="F:tRNA binding"/>
    <property type="evidence" value="ECO:0007669"/>
    <property type="project" value="UniProtKB-UniRule"/>
</dbReference>
<dbReference type="HAMAP" id="MF_01264">
    <property type="entry name" value="CCA_arch"/>
    <property type="match status" value="1"/>
</dbReference>
<keyword evidence="4 10" id="KW-0479">Metal-binding</keyword>
<dbReference type="InterPro" id="IPR048833">
    <property type="entry name" value="CAA_C"/>
</dbReference>
<comment type="catalytic activity">
    <reaction evidence="10">
        <text>a tRNA precursor + 2 CTP + ATP = a tRNA with a 3' CCA end + 3 diphosphate</text>
        <dbReference type="Rhea" id="RHEA:14433"/>
        <dbReference type="Rhea" id="RHEA-COMP:10465"/>
        <dbReference type="Rhea" id="RHEA-COMP:10468"/>
        <dbReference type="ChEBI" id="CHEBI:30616"/>
        <dbReference type="ChEBI" id="CHEBI:33019"/>
        <dbReference type="ChEBI" id="CHEBI:37563"/>
        <dbReference type="ChEBI" id="CHEBI:74896"/>
        <dbReference type="ChEBI" id="CHEBI:83071"/>
        <dbReference type="EC" id="2.7.7.72"/>
    </reaction>
</comment>
<dbReference type="GO" id="GO:0005524">
    <property type="term" value="F:ATP binding"/>
    <property type="evidence" value="ECO:0007669"/>
    <property type="project" value="UniProtKB-UniRule"/>
</dbReference>
<dbReference type="Pfam" id="PF09249">
    <property type="entry name" value="tRNA_NucTransf2"/>
    <property type="match status" value="1"/>
</dbReference>
<dbReference type="InterPro" id="IPR015329">
    <property type="entry name" value="tRNA_NucTransf2"/>
</dbReference>
<evidence type="ECO:0000259" key="11">
    <source>
        <dbReference type="Pfam" id="PF01909"/>
    </source>
</evidence>
<dbReference type="EMBL" id="CP009501">
    <property type="protein sequence ID" value="AKB12818.1"/>
    <property type="molecule type" value="Genomic_DNA"/>
</dbReference>
<keyword evidence="2 10" id="KW-0819">tRNA processing</keyword>
<dbReference type="Gene3D" id="1.10.1410.30">
    <property type="entry name" value="CCA tRNA nucleotidyltransferase, domain 2"/>
    <property type="match status" value="1"/>
</dbReference>
<feature type="binding site" evidence="10">
    <location>
        <position position="66"/>
    </location>
    <ligand>
        <name>ATP</name>
        <dbReference type="ChEBI" id="CHEBI:30616"/>
    </ligand>
</feature>
<feature type="binding site" evidence="10">
    <location>
        <position position="69"/>
    </location>
    <ligand>
        <name>ATP</name>
        <dbReference type="ChEBI" id="CHEBI:30616"/>
    </ligand>
</feature>
<feature type="binding site" evidence="10">
    <location>
        <position position="183"/>
    </location>
    <ligand>
        <name>CTP</name>
        <dbReference type="ChEBI" id="CHEBI:37563"/>
    </ligand>
</feature>
<evidence type="ECO:0000256" key="2">
    <source>
        <dbReference type="ARBA" id="ARBA00022694"/>
    </source>
</evidence>
<keyword evidence="1 10" id="KW-0808">Transferase</keyword>
<evidence type="ECO:0000313" key="14">
    <source>
        <dbReference type="EMBL" id="AKB12818.1"/>
    </source>
</evidence>
<dbReference type="STRING" id="523844.MSTHT_1060"/>
<sequence>MEYGAVSGMENTDIPEKLKLEVLEKIRPTELEREKLLTIQEELASKVKTAAEKLGIPDVLVRMVGSAARGTWLSGTHDIDVFISFPEETPREKLETMGMAIAREVAKHAEHAEDRHAEHPYLNIIYKGFDVDLVPCFRVASASQIKSAVDRTPFHNDFVKPRVKGLEDEVLLLKQFMRGGGVYGSELKTQGFSGYLTELLIIHYGSFENTVHAACSWKPGQKIDIMQHSEIEHDEPLVVVDPTDPRRNVAAALSLDKFCMFIDHCREFLKSPELRFFFPASPLPLKDSEILEKLEARKSTQLAVVFKTPDVVEDVLYPQLYKMEQAVAALLKEYDFTVMKTGVWSGKSETAVLLELISGTLPNIKKHIGPPVWVKTHAEKFKEKYKGADGVFGGYIENGKYVFEIQRKYPTAKGLLEERLMTCSLGKSVCKSVSEGFEIIEDAGICRLKDTDFRVFLRGWM</sequence>
<dbReference type="InterPro" id="IPR008229">
    <property type="entry name" value="CCA-adding_arc"/>
</dbReference>
<dbReference type="AlphaFoldDB" id="A0A0E3KPG8"/>
<keyword evidence="3 10" id="KW-0548">Nucleotidyltransferase</keyword>
<proteinExistence type="inferred from homology"/>
<dbReference type="Gene3D" id="3.30.70.590">
    <property type="entry name" value="Poly(A) polymerase predicted RNA binding domain"/>
    <property type="match status" value="1"/>
</dbReference>
<dbReference type="GO" id="GO:0042245">
    <property type="term" value="P:RNA repair"/>
    <property type="evidence" value="ECO:0007669"/>
    <property type="project" value="UniProtKB-KW"/>
</dbReference>
<dbReference type="NCBIfam" id="TIGR03671">
    <property type="entry name" value="cca_archaeal"/>
    <property type="match status" value="1"/>
</dbReference>
<dbReference type="Gene3D" id="3.30.70.1550">
    <property type="entry name" value="Archaeal tRNA CCA-adding enzyme catalytic domain"/>
    <property type="match status" value="1"/>
</dbReference>
<dbReference type="RefSeq" id="WP_374756214.1">
    <property type="nucleotide sequence ID" value="NZ_CP009501.1"/>
</dbReference>
<comment type="cofactor">
    <cofactor evidence="10">
        <name>Mg(2+)</name>
        <dbReference type="ChEBI" id="CHEBI:18420"/>
    </cofactor>
</comment>
<evidence type="ECO:0000256" key="9">
    <source>
        <dbReference type="ARBA" id="ARBA00022884"/>
    </source>
</evidence>
<feature type="binding site" evidence="10">
    <location>
        <position position="69"/>
    </location>
    <ligand>
        <name>CTP</name>
        <dbReference type="ChEBI" id="CHEBI:37563"/>
    </ligand>
</feature>
<feature type="binding site" evidence="10">
    <location>
        <position position="80"/>
    </location>
    <ligand>
        <name>Mg(2+)</name>
        <dbReference type="ChEBI" id="CHEBI:18420"/>
    </ligand>
</feature>
<comment type="catalytic activity">
    <reaction evidence="10">
        <text>a tRNA with a 3' CCA end + 2 CTP + ATP = a tRNA with a 3' CCACCA end + 3 diphosphate</text>
        <dbReference type="Rhea" id="RHEA:76235"/>
        <dbReference type="Rhea" id="RHEA-COMP:10468"/>
        <dbReference type="Rhea" id="RHEA-COMP:18655"/>
        <dbReference type="ChEBI" id="CHEBI:30616"/>
        <dbReference type="ChEBI" id="CHEBI:33019"/>
        <dbReference type="ChEBI" id="CHEBI:37563"/>
        <dbReference type="ChEBI" id="CHEBI:83071"/>
        <dbReference type="ChEBI" id="CHEBI:195187"/>
    </reaction>
</comment>
<keyword evidence="5 10" id="KW-0547">Nucleotide-binding</keyword>
<dbReference type="SUPFAM" id="SSF81631">
    <property type="entry name" value="PAP/OAS1 substrate-binding domain"/>
    <property type="match status" value="1"/>
</dbReference>
<dbReference type="InterPro" id="IPR006116">
    <property type="entry name" value="NT_2-5OAS_ClassI-CCAase"/>
</dbReference>
<keyword evidence="8 10" id="KW-0460">Magnesium</keyword>
<keyword evidence="9 10" id="KW-0694">RNA-binding</keyword>
<evidence type="ECO:0000259" key="12">
    <source>
        <dbReference type="Pfam" id="PF09249"/>
    </source>
</evidence>
<dbReference type="Pfam" id="PF21133">
    <property type="entry name" value="CAA_C"/>
    <property type="match status" value="1"/>
</dbReference>
<dbReference type="InterPro" id="IPR002934">
    <property type="entry name" value="Polymerase_NTP_transf_dom"/>
</dbReference>
<dbReference type="CDD" id="cd05400">
    <property type="entry name" value="NT_2-5OAS_ClassI-CCAase"/>
    <property type="match status" value="1"/>
</dbReference>
<dbReference type="GeneID" id="24847984"/>
<comment type="miscellaneous">
    <text evidence="10">A single active site specifically recognizes both ATP and CTP and is responsible for their addition.</text>
</comment>
<evidence type="ECO:0000256" key="3">
    <source>
        <dbReference type="ARBA" id="ARBA00022695"/>
    </source>
</evidence>
<feature type="binding site" evidence="10">
    <location>
        <position position="132"/>
    </location>
    <ligand>
        <name>Mg(2+)</name>
        <dbReference type="ChEBI" id="CHEBI:18420"/>
    </ligand>
</feature>
<dbReference type="SUPFAM" id="SSF81301">
    <property type="entry name" value="Nucleotidyltransferase"/>
    <property type="match status" value="1"/>
</dbReference>
<keyword evidence="7 10" id="KW-0067">ATP-binding</keyword>
<feature type="binding site" evidence="10">
    <location>
        <position position="174"/>
    </location>
    <ligand>
        <name>CTP</name>
        <dbReference type="ChEBI" id="CHEBI:37563"/>
    </ligand>
</feature>
<dbReference type="PATRIC" id="fig|523844.20.peg.1347"/>
<dbReference type="PANTHER" id="PTHR39643:SF1">
    <property type="entry name" value="CCA-ADDING ENZYME"/>
    <property type="match status" value="1"/>
</dbReference>
<dbReference type="GO" id="GO:0000287">
    <property type="term" value="F:magnesium ion binding"/>
    <property type="evidence" value="ECO:0007669"/>
    <property type="project" value="UniProtKB-UniRule"/>
</dbReference>
<dbReference type="PIRSF" id="PIRSF005335">
    <property type="entry name" value="CCA_arch"/>
    <property type="match status" value="1"/>
</dbReference>
<feature type="binding site" evidence="10">
    <location>
        <position position="155"/>
    </location>
    <ligand>
        <name>CTP</name>
        <dbReference type="ChEBI" id="CHEBI:37563"/>
    </ligand>
</feature>
<comment type="function">
    <text evidence="10">Catalyzes the addition and repair of the essential 3'-terminal CCA sequence in tRNAs without using a nucleic acid template. Adds these three nucleotides in the order of C, C, and A to the tRNA nucleotide-73, using CTP and ATP as substrates and producing inorganic pyrophosphate. tRNA 3'-terminal CCA addition is required both for tRNA processing and repair. Also involved in tRNA surveillance by mediating tandem CCA addition to generate a CCACCA at the 3' terminus of unstable tRNAs. While stable tRNAs receive only 3'-terminal CCA, unstable tRNAs are marked with CCACCA and rapidly degraded.</text>
</comment>
<dbReference type="InterPro" id="IPR042090">
    <property type="entry name" value="CCA_tRNA_nucleotrans_2"/>
</dbReference>
<dbReference type="HOGENOM" id="CLU_044679_1_0_2"/>
<feature type="binding site" evidence="10">
    <location>
        <position position="78"/>
    </location>
    <ligand>
        <name>Mg(2+)</name>
        <dbReference type="ChEBI" id="CHEBI:18420"/>
    </ligand>
</feature>
<name>A0A0E3KPG8_METTT</name>
<feature type="binding site" evidence="10">
    <location>
        <position position="155"/>
    </location>
    <ligand>
        <name>ATP</name>
        <dbReference type="ChEBI" id="CHEBI:30616"/>
    </ligand>
</feature>